<evidence type="ECO:0000256" key="1">
    <source>
        <dbReference type="ARBA" id="ARBA00004377"/>
    </source>
</evidence>
<accession>A0A2V1GV23</accession>
<dbReference type="Proteomes" id="UP000244906">
    <property type="component" value="Unassembled WGS sequence"/>
</dbReference>
<dbReference type="NCBIfam" id="TIGR01843">
    <property type="entry name" value="type_I_hlyD"/>
    <property type="match status" value="1"/>
</dbReference>
<name>A0A2V1GV23_9GAMM</name>
<feature type="domain" description="AprE-like beta-barrel" evidence="11">
    <location>
        <begin position="326"/>
        <end position="416"/>
    </location>
</feature>
<dbReference type="InterPro" id="IPR058982">
    <property type="entry name" value="Beta-barrel_AprE"/>
</dbReference>
<dbReference type="InterPro" id="IPR050739">
    <property type="entry name" value="MFP"/>
</dbReference>
<dbReference type="Gene3D" id="2.40.50.100">
    <property type="match status" value="1"/>
</dbReference>
<keyword evidence="8 9" id="KW-0472">Membrane</keyword>
<protein>
    <recommendedName>
        <fullName evidence="9">Membrane fusion protein (MFP) family protein</fullName>
    </recommendedName>
</protein>
<evidence type="ECO:0000256" key="3">
    <source>
        <dbReference type="ARBA" id="ARBA00022448"/>
    </source>
</evidence>
<dbReference type="EMBL" id="QDDL01000004">
    <property type="protein sequence ID" value="PVZ68793.1"/>
    <property type="molecule type" value="Genomic_DNA"/>
</dbReference>
<dbReference type="Pfam" id="PF26002">
    <property type="entry name" value="Beta-barrel_AprE"/>
    <property type="match status" value="1"/>
</dbReference>
<feature type="transmembrane region" description="Helical" evidence="9">
    <location>
        <begin position="21"/>
        <end position="44"/>
    </location>
</feature>
<feature type="domain" description="AprE-like long alpha-helical hairpin" evidence="10">
    <location>
        <begin position="104"/>
        <end position="281"/>
    </location>
</feature>
<proteinExistence type="inferred from homology"/>
<gene>
    <name evidence="12" type="ORF">DC094_11080</name>
</gene>
<evidence type="ECO:0000256" key="6">
    <source>
        <dbReference type="ARBA" id="ARBA00022692"/>
    </source>
</evidence>
<dbReference type="PROSITE" id="PS00543">
    <property type="entry name" value="HLYD_FAMILY"/>
    <property type="match status" value="1"/>
</dbReference>
<dbReference type="OrthoDB" id="9775513at2"/>
<keyword evidence="5 9" id="KW-0997">Cell inner membrane</keyword>
<evidence type="ECO:0000259" key="10">
    <source>
        <dbReference type="Pfam" id="PF25994"/>
    </source>
</evidence>
<dbReference type="Pfam" id="PF25994">
    <property type="entry name" value="HH_AprE"/>
    <property type="match status" value="1"/>
</dbReference>
<dbReference type="GO" id="GO:0005886">
    <property type="term" value="C:plasma membrane"/>
    <property type="evidence" value="ECO:0007669"/>
    <property type="project" value="UniProtKB-SubCell"/>
</dbReference>
<dbReference type="InterPro" id="IPR058781">
    <property type="entry name" value="HH_AprE-like"/>
</dbReference>
<dbReference type="SUPFAM" id="SSF111369">
    <property type="entry name" value="HlyD-like secretion proteins"/>
    <property type="match status" value="1"/>
</dbReference>
<dbReference type="PRINTS" id="PR01490">
    <property type="entry name" value="RTXTOXIND"/>
</dbReference>
<keyword evidence="13" id="KW-1185">Reference proteome</keyword>
<dbReference type="GO" id="GO:0009306">
    <property type="term" value="P:protein secretion"/>
    <property type="evidence" value="ECO:0007669"/>
    <property type="project" value="InterPro"/>
</dbReference>
<evidence type="ECO:0000256" key="4">
    <source>
        <dbReference type="ARBA" id="ARBA00022475"/>
    </source>
</evidence>
<sequence length="439" mass="48134">MMAKVSNSQQRIEELALASPSLIARVLVITMLAMVSCFVLWAAIFEIDIRVKGSGKVIPTSKLQQIQHLEGGVVTDILIAEGDIVQPGQILLKLSPKKAEQRFVEARATSDGLVASIARLQAELLGTAPDYSQAIKANTPPSIIRAEEQLRSERAAMLQAQLNIVDQQKNQRLTEINGYEKRLPFLKKSLSILQKEIRIKRQLIRDKVAAPAELLSLEREHTGMQEKMLEAAQQAAVSQQMLAELDARKQELITTFRSDARGQLNDRMVRLASLKGDVDAGEDAVVRTEVVAPVRGIIKTLLATTIGGVVRAGDTIIELVPLDQTLLVEARVSPADIANLDKGLSANVRLSAFDSMISGGIKGQLERISPDSQSDEKTGRTFYRVYVRTLSATVQGPTRVHQIVPGMEADVDILTGKRTVLDYLLKPIIRGMSRALSEK</sequence>
<evidence type="ECO:0000256" key="8">
    <source>
        <dbReference type="ARBA" id="ARBA00023136"/>
    </source>
</evidence>
<comment type="caution">
    <text evidence="12">The sequence shown here is derived from an EMBL/GenBank/DDBJ whole genome shotgun (WGS) entry which is preliminary data.</text>
</comment>
<evidence type="ECO:0000256" key="5">
    <source>
        <dbReference type="ARBA" id="ARBA00022519"/>
    </source>
</evidence>
<evidence type="ECO:0000256" key="2">
    <source>
        <dbReference type="ARBA" id="ARBA00009477"/>
    </source>
</evidence>
<evidence type="ECO:0000256" key="7">
    <source>
        <dbReference type="ARBA" id="ARBA00022989"/>
    </source>
</evidence>
<dbReference type="InterPro" id="IPR010129">
    <property type="entry name" value="T1SS_HlyD"/>
</dbReference>
<evidence type="ECO:0000313" key="13">
    <source>
        <dbReference type="Proteomes" id="UP000244906"/>
    </source>
</evidence>
<dbReference type="Gene3D" id="2.40.30.170">
    <property type="match status" value="1"/>
</dbReference>
<organism evidence="12 13">
    <name type="scientific">Pelagibaculum spongiae</name>
    <dbReference type="NCBI Taxonomy" id="2080658"/>
    <lineage>
        <taxon>Bacteria</taxon>
        <taxon>Pseudomonadati</taxon>
        <taxon>Pseudomonadota</taxon>
        <taxon>Gammaproteobacteria</taxon>
        <taxon>Oceanospirillales</taxon>
        <taxon>Pelagibaculum</taxon>
    </lineage>
</organism>
<dbReference type="PANTHER" id="PTHR30386">
    <property type="entry name" value="MEMBRANE FUSION SUBUNIT OF EMRAB-TOLC MULTIDRUG EFFLUX PUMP"/>
    <property type="match status" value="1"/>
</dbReference>
<comment type="subcellular location">
    <subcellularLocation>
        <location evidence="1 9">Cell inner membrane</location>
        <topology evidence="1 9">Single-pass membrane protein</topology>
    </subcellularLocation>
</comment>
<evidence type="ECO:0000313" key="12">
    <source>
        <dbReference type="EMBL" id="PVZ68793.1"/>
    </source>
</evidence>
<reference evidence="12 13" key="1">
    <citation type="submission" date="2018-04" db="EMBL/GenBank/DDBJ databases">
        <title>Thalassorhabdus spongiae gen. nov., sp. nov., isolated from a marine sponge in South-West Iceland.</title>
        <authorList>
            <person name="Knobloch S."/>
            <person name="Daussin A."/>
            <person name="Johannsson R."/>
            <person name="Marteinsson V.T."/>
        </authorList>
    </citation>
    <scope>NUCLEOTIDE SEQUENCE [LARGE SCALE GENOMIC DNA]</scope>
    <source>
        <strain evidence="12 13">Hp12</strain>
    </source>
</reference>
<evidence type="ECO:0000256" key="9">
    <source>
        <dbReference type="RuleBase" id="RU365093"/>
    </source>
</evidence>
<dbReference type="InterPro" id="IPR006144">
    <property type="entry name" value="Secretion_HlyD_CS"/>
</dbReference>
<keyword evidence="7 9" id="KW-1133">Transmembrane helix</keyword>
<keyword evidence="4 9" id="KW-1003">Cell membrane</keyword>
<comment type="similarity">
    <text evidence="2 9">Belongs to the membrane fusion protein (MFP) (TC 8.A.1) family.</text>
</comment>
<dbReference type="PANTHER" id="PTHR30386:SF26">
    <property type="entry name" value="TRANSPORT PROTEIN COMB"/>
    <property type="match status" value="1"/>
</dbReference>
<keyword evidence="6 9" id="KW-0812">Transmembrane</keyword>
<evidence type="ECO:0000259" key="11">
    <source>
        <dbReference type="Pfam" id="PF26002"/>
    </source>
</evidence>
<dbReference type="RefSeq" id="WP_116687178.1">
    <property type="nucleotide sequence ID" value="NZ_CAWNYD010000004.1"/>
</dbReference>
<keyword evidence="3 9" id="KW-0813">Transport</keyword>
<dbReference type="AlphaFoldDB" id="A0A2V1GV23"/>